<dbReference type="InterPro" id="IPR032465">
    <property type="entry name" value="ACMSD"/>
</dbReference>
<gene>
    <name evidence="3" type="ORF">BSL82_17330</name>
</gene>
<evidence type="ECO:0000313" key="4">
    <source>
        <dbReference type="Proteomes" id="UP000182063"/>
    </source>
</evidence>
<dbReference type="InterPro" id="IPR006680">
    <property type="entry name" value="Amidohydro-rel"/>
</dbReference>
<protein>
    <recommendedName>
        <fullName evidence="2">Amidohydrolase-related domain-containing protein</fullName>
    </recommendedName>
</protein>
<evidence type="ECO:0000313" key="3">
    <source>
        <dbReference type="EMBL" id="API60825.1"/>
    </source>
</evidence>
<dbReference type="PANTHER" id="PTHR21240">
    <property type="entry name" value="2-AMINO-3-CARBOXYLMUCONATE-6-SEMIALDEHYDE DECARBOXYLASE"/>
    <property type="match status" value="1"/>
</dbReference>
<dbReference type="RefSeq" id="WP_072598481.1">
    <property type="nucleotide sequence ID" value="NZ_CP018221.1"/>
</dbReference>
<dbReference type="GO" id="GO:0016787">
    <property type="term" value="F:hydrolase activity"/>
    <property type="evidence" value="ECO:0007669"/>
    <property type="project" value="InterPro"/>
</dbReference>
<keyword evidence="1" id="KW-0456">Lyase</keyword>
<accession>A0A1L3ZYY7</accession>
<feature type="domain" description="Amidohydrolase-related" evidence="2">
    <location>
        <begin position="49"/>
        <end position="388"/>
    </location>
</feature>
<dbReference type="GO" id="GO:0005737">
    <property type="term" value="C:cytoplasm"/>
    <property type="evidence" value="ECO:0007669"/>
    <property type="project" value="TreeGrafter"/>
</dbReference>
<proteinExistence type="predicted"/>
<sequence length="393" mass="43691">MAPVKAEIQKDIRHAVAPKLSPIKAAAASFSDWERSKMSQRSKLNQPRIDIHSHVMPAAVMGKAGSHGPELLFEDDGTMVIRVGKYRLRADIVGKEAEAAALGPKAWREQQLAAFGDPTRRVAELDALDIDVMGVTSPPLFYMYTVERDTAVAFARAANDALADYCAIAPKRLFYMASVPLQDIGASIEEVRHSVGRGARGVNMGGRDLAGKQIYSEEMWPLFEEIEKNDLPLFIHPYPSEIEDGKVPDFYTPLILDYPFECTRAVNNMILGGVFDAFPDLKVYVSHGGGFIPYQFGRIETFATLNKHVRCKKPPREYLKNFYFDTLIHDLAARKYLVEWMGADNLVVGDNHGGMDSVDGFAYVDELGLDEAEAGKIKGHNARKLFKLDDHLA</sequence>
<dbReference type="InterPro" id="IPR032466">
    <property type="entry name" value="Metal_Hydrolase"/>
</dbReference>
<keyword evidence="4" id="KW-1185">Reference proteome</keyword>
<dbReference type="KEGG" id="sphj:BSL82_17330"/>
<dbReference type="SUPFAM" id="SSF51556">
    <property type="entry name" value="Metallo-dependent hydrolases"/>
    <property type="match status" value="1"/>
</dbReference>
<name>A0A1L3ZYY7_9SPHN</name>
<dbReference type="EMBL" id="CP018221">
    <property type="protein sequence ID" value="API60825.1"/>
    <property type="molecule type" value="Genomic_DNA"/>
</dbReference>
<evidence type="ECO:0000256" key="1">
    <source>
        <dbReference type="ARBA" id="ARBA00023239"/>
    </source>
</evidence>
<organism evidence="3 4">
    <name type="scientific">Tardibacter chloracetimidivorans</name>
    <dbReference type="NCBI Taxonomy" id="1921510"/>
    <lineage>
        <taxon>Bacteria</taxon>
        <taxon>Pseudomonadati</taxon>
        <taxon>Pseudomonadota</taxon>
        <taxon>Alphaproteobacteria</taxon>
        <taxon>Sphingomonadales</taxon>
        <taxon>Sphingomonadaceae</taxon>
        <taxon>Tardibacter</taxon>
    </lineage>
</organism>
<evidence type="ECO:0000259" key="2">
    <source>
        <dbReference type="Pfam" id="PF04909"/>
    </source>
</evidence>
<dbReference type="PANTHER" id="PTHR21240:SF28">
    <property type="entry name" value="ISO-OROTATE DECARBOXYLASE (EUROFUNG)"/>
    <property type="match status" value="1"/>
</dbReference>
<dbReference type="STRING" id="1921510.BSL82_17330"/>
<dbReference type="Proteomes" id="UP000182063">
    <property type="component" value="Chromosome"/>
</dbReference>
<dbReference type="AlphaFoldDB" id="A0A1L3ZYY7"/>
<dbReference type="GO" id="GO:0019748">
    <property type="term" value="P:secondary metabolic process"/>
    <property type="evidence" value="ECO:0007669"/>
    <property type="project" value="TreeGrafter"/>
</dbReference>
<dbReference type="GO" id="GO:0016831">
    <property type="term" value="F:carboxy-lyase activity"/>
    <property type="evidence" value="ECO:0007669"/>
    <property type="project" value="InterPro"/>
</dbReference>
<dbReference type="Gene3D" id="3.20.20.140">
    <property type="entry name" value="Metal-dependent hydrolases"/>
    <property type="match status" value="1"/>
</dbReference>
<reference evidence="4" key="1">
    <citation type="submission" date="2016-11" db="EMBL/GenBank/DDBJ databases">
        <title>Complete Genome Sequence of alachlor-degrading Sphingomonas sp. strain JJ-A5.</title>
        <authorList>
            <person name="Lee H."/>
            <person name="Ka J.-O."/>
        </authorList>
    </citation>
    <scope>NUCLEOTIDE SEQUENCE [LARGE SCALE GENOMIC DNA]</scope>
    <source>
        <strain evidence="4">JJ-A5</strain>
    </source>
</reference>
<dbReference type="Pfam" id="PF04909">
    <property type="entry name" value="Amidohydro_2"/>
    <property type="match status" value="1"/>
</dbReference>